<dbReference type="Gene3D" id="2.60.120.260">
    <property type="entry name" value="Galactose-binding domain-like"/>
    <property type="match status" value="1"/>
</dbReference>
<dbReference type="Gene3D" id="2.80.10.50">
    <property type="match status" value="2"/>
</dbReference>
<dbReference type="SUPFAM" id="SSF49899">
    <property type="entry name" value="Concanavalin A-like lectins/glucanases"/>
    <property type="match status" value="1"/>
</dbReference>
<feature type="compositionally biased region" description="Low complexity" evidence="3">
    <location>
        <begin position="10"/>
        <end position="20"/>
    </location>
</feature>
<dbReference type="InterPro" id="IPR013783">
    <property type="entry name" value="Ig-like_fold"/>
</dbReference>
<evidence type="ECO:0000256" key="1">
    <source>
        <dbReference type="ARBA" id="ARBA00022729"/>
    </source>
</evidence>
<accession>A0ABW0V925</accession>
<dbReference type="PANTHER" id="PTHR46943:SF1">
    <property type="entry name" value="PENTRAXIN-RELATED PROTEIN PTX3"/>
    <property type="match status" value="1"/>
</dbReference>
<evidence type="ECO:0000313" key="6">
    <source>
        <dbReference type="Proteomes" id="UP001596066"/>
    </source>
</evidence>
<dbReference type="PROSITE" id="PS50093">
    <property type="entry name" value="PKD"/>
    <property type="match status" value="1"/>
</dbReference>
<dbReference type="CDD" id="cd00146">
    <property type="entry name" value="PKD"/>
    <property type="match status" value="1"/>
</dbReference>
<dbReference type="PROSITE" id="PS50231">
    <property type="entry name" value="RICIN_B_LECTIN"/>
    <property type="match status" value="2"/>
</dbReference>
<feature type="region of interest" description="Disordered" evidence="3">
    <location>
        <begin position="240"/>
        <end position="260"/>
    </location>
</feature>
<proteinExistence type="predicted"/>
<dbReference type="Proteomes" id="UP001596066">
    <property type="component" value="Unassembled WGS sequence"/>
</dbReference>
<dbReference type="CDD" id="cd23451">
    <property type="entry name" value="beta-trefoil_Ricin_laminarinase"/>
    <property type="match status" value="1"/>
</dbReference>
<dbReference type="SMART" id="SM00089">
    <property type="entry name" value="PKD"/>
    <property type="match status" value="1"/>
</dbReference>
<dbReference type="Gene3D" id="2.60.40.10">
    <property type="entry name" value="Immunoglobulins"/>
    <property type="match status" value="1"/>
</dbReference>
<keyword evidence="1" id="KW-0732">Signal</keyword>
<keyword evidence="2" id="KW-1015">Disulfide bond</keyword>
<dbReference type="InterPro" id="IPR022409">
    <property type="entry name" value="PKD/Chitinase_dom"/>
</dbReference>
<evidence type="ECO:0000259" key="4">
    <source>
        <dbReference type="PROSITE" id="PS50093"/>
    </source>
</evidence>
<dbReference type="InterPro" id="IPR013320">
    <property type="entry name" value="ConA-like_dom_sf"/>
</dbReference>
<dbReference type="InterPro" id="IPR035992">
    <property type="entry name" value="Ricin_B-like_lectins"/>
</dbReference>
<dbReference type="Gene3D" id="2.60.120.200">
    <property type="match status" value="1"/>
</dbReference>
<comment type="caution">
    <text evidence="5">The sequence shown here is derived from an EMBL/GenBank/DDBJ whole genome shotgun (WGS) entry which is preliminary data.</text>
</comment>
<protein>
    <submittedName>
        <fullName evidence="5">Ricin-type beta-trefoil lectin domain protein</fullName>
    </submittedName>
</protein>
<dbReference type="Pfam" id="PF18911">
    <property type="entry name" value="PKD_4"/>
    <property type="match status" value="1"/>
</dbReference>
<dbReference type="InterPro" id="IPR006558">
    <property type="entry name" value="LamG-like"/>
</dbReference>
<dbReference type="EMBL" id="JBHSOC010000019">
    <property type="protein sequence ID" value="MFC5642390.1"/>
    <property type="molecule type" value="Genomic_DNA"/>
</dbReference>
<evidence type="ECO:0000256" key="2">
    <source>
        <dbReference type="ARBA" id="ARBA00023157"/>
    </source>
</evidence>
<reference evidence="6" key="1">
    <citation type="journal article" date="2019" name="Int. J. Syst. Evol. Microbiol.">
        <title>The Global Catalogue of Microorganisms (GCM) 10K type strain sequencing project: providing services to taxonomists for standard genome sequencing and annotation.</title>
        <authorList>
            <consortium name="The Broad Institute Genomics Platform"/>
            <consortium name="The Broad Institute Genome Sequencing Center for Infectious Disease"/>
            <person name="Wu L."/>
            <person name="Ma J."/>
        </authorList>
    </citation>
    <scope>NUCLEOTIDE SEQUENCE [LARGE SCALE GENOMIC DNA]</scope>
    <source>
        <strain evidence="6">CGMCC 4.1622</strain>
    </source>
</reference>
<dbReference type="PANTHER" id="PTHR46943">
    <property type="entry name" value="PENTRAXIN-RELATED PROTEIN PTX3"/>
    <property type="match status" value="1"/>
</dbReference>
<dbReference type="InterPro" id="IPR000601">
    <property type="entry name" value="PKD_dom"/>
</dbReference>
<dbReference type="SMART" id="SM00458">
    <property type="entry name" value="RICIN"/>
    <property type="match status" value="2"/>
</dbReference>
<dbReference type="Pfam" id="PF00652">
    <property type="entry name" value="Ricin_B_lectin"/>
    <property type="match status" value="2"/>
</dbReference>
<feature type="domain" description="PKD" evidence="4">
    <location>
        <begin position="1479"/>
        <end position="1534"/>
    </location>
</feature>
<dbReference type="SUPFAM" id="SSF50370">
    <property type="entry name" value="Ricin B-like lectins"/>
    <property type="match status" value="2"/>
</dbReference>
<keyword evidence="6" id="KW-1185">Reference proteome</keyword>
<feature type="region of interest" description="Disordered" evidence="3">
    <location>
        <begin position="1542"/>
        <end position="1561"/>
    </location>
</feature>
<dbReference type="SMART" id="SM00560">
    <property type="entry name" value="LamGL"/>
    <property type="match status" value="1"/>
</dbReference>
<dbReference type="RefSeq" id="WP_346140711.1">
    <property type="nucleotide sequence ID" value="NZ_BAAAUA010000002.1"/>
</dbReference>
<evidence type="ECO:0000256" key="3">
    <source>
        <dbReference type="SAM" id="MobiDB-lite"/>
    </source>
</evidence>
<dbReference type="CDD" id="cd00161">
    <property type="entry name" value="beta-trefoil_Ricin-like"/>
    <property type="match status" value="2"/>
</dbReference>
<evidence type="ECO:0000313" key="5">
    <source>
        <dbReference type="EMBL" id="MFC5642390.1"/>
    </source>
</evidence>
<organism evidence="5 6">
    <name type="scientific">Kitasatospora cinereorecta</name>
    <dbReference type="NCBI Taxonomy" id="285560"/>
    <lineage>
        <taxon>Bacteria</taxon>
        <taxon>Bacillati</taxon>
        <taxon>Actinomycetota</taxon>
        <taxon>Actinomycetes</taxon>
        <taxon>Kitasatosporales</taxon>
        <taxon>Streptomycetaceae</taxon>
        <taxon>Kitasatospora</taxon>
    </lineage>
</organism>
<sequence length="1890" mass="194116">MGAPAPSPSQPSSKPAPSGGESLPDTKDPLLNSIAAASAQAKKTHAPVPVDAATTPYSTLTAKPDGVLTAQSFLTPQRAKVDGSWKPIDTTLVKNSDGSINSKVTVAAVKLSGGGNGPLATVGDGAGHVLTFTWPGGALPKPTLSGDTATYADVYPGVDLKLVALPAGVRDLLVVHDAKAAANPALKSISLGVTGTGLSVEAAAGGGVTAKDAKGHEVFGGPAPMMWDSASTAPAKNAAQVDGGSAAKPHTAKLPASVSHSSVTVTPDQSMLTSSSTVWPVTVDPDWQETPAGAQNWLEIWSNGQSVYDGYPWPYSNYDTSAVRVGNSSGTLVRSLMSFPAVNIPRATDFSAHPGDLSHNVSYVGNASLHLTAQSNTCPSTQVWRANPFNSGSNWSNQNGGSNTNLWPTSGTSWDGSGWNNPLTTIGGSTSCKNSQFNVNITKQVQDVYNAGGGTYTVGLRAANEGSTSNNYGSFYVQNSGGYNPNITVDYVTEPWWGTPSLTSTPISNHGASTNPCGATEAAAGYLPVQAASVGISIPLNDLSARQASWALNVDDYPNGPGSSYYAGTLTTGYGYNAAPTTVQGKMLTSVSPTGGNGYTGGPITLQDGHTYMLWGEASDDESMTNGQYVNTWGRELGNALNNGGNNYPAPSSPPCWFTAALTPPNQPKITQSTFPATGQHLPSYPTVGSAGTITVNATAPRTPIDHFDWALNTTSTNEGAGHCAGIANAACGTVDASASGTSGLGTTNATVPITLPSGPGNGEHWGTNYVYVSAVDKAGNVSPYARYDFFLAQAFQPVSFGNVSGDGTPNLMGADSNGNLIIYPTNLDPAGSANAVQAAPATTAPNGSSWSSAVITHRGAERVQPTDDLFAWDKDGSGNGHMSYYFNAQTASASTQSGYTPPTTLNAFTQAQQALVTRPTCTPGALNGGCIGYDPTWNSVKQIVALGPVRGGCTISAPTTACKTNLATVETYQGTTRLWLFSPAGTGQLANPVLLSVSQPGWDWSQIRLMAPGNAAGHSGGSGGLPDLWAEDPSGTLWQFTNHTDTGTLGAGLGDLGAKVQLGTARQFAPYKWVNTVGDLNGDGNPDLWAMSPDGQVSVLLGPIGTNLSSQNQNSATAIGWGATAGVSNLQGLPVTGGINGQIVIDMPAGVSGQKCVDDMYGSTANGTSIELYDCNSTGPQQWAFDADGTIRFMGGNGQQNTCIDTSGSLVQATKVTLQGCDLTNRAAFQTWRVIPSPSAAGRYWIYSPAAGMCLDDSGANTANLNPFQLWPCWDTAGNPDPAQRFVLPTGAGQTQSVEAESVWGSVNGPATQVQGNCCGISLGNNNQLYFPGNAAGQSVTLNHFVANAGTYSVTPALTTTNDRGQVTVTVDSGTAQAVTLPITYDAYQASGVSIVPVHFGTITLGAGPHTFTFTATGTNAASAGNRYVIAVDTLSLVPTATSGPTVGVTVPATGIVGAPVTADASGSYPGKAAVNGYTFDFGDGTVVGPQAPATAKHAYSAAGTYQVKVTGTDTAGATATTSAAVVVTAGAVGQWKLSDGSGTTAADTGNPGGHPATATGSVQFSPSGYAVFNGATGENLATAGQVVDTSKSFTVSAWAKLSDTNNYYTVAAQNGNVSFGFWLGYDQHLNSWALTTVQADANQSSWYSAAGPYGSAQVGVWTHLVGTFDARTGRLSLYVNGQLQPRQDTWPTPFTAPGQFMIGNARANGSTNGGFNGTIADVRAFQQALTADQAGWLYRNTTLTPSTVSGPISSPTLTGMCVDDYYGSQTNGNHVNIWGCNGSSPQNWTRNPDNTITLTASGGTKCLDITGGPGATAAGTPVQLYDCNGWPNQQWFAQSDGNGHIHLYNPNSGRCLDDPNGSLNNGTQLQIWDCLGNFAQAWNPPMST</sequence>
<gene>
    <name evidence="5" type="ORF">ACFPZF_13640</name>
</gene>
<dbReference type="InterPro" id="IPR035986">
    <property type="entry name" value="PKD_dom_sf"/>
</dbReference>
<dbReference type="Pfam" id="PF13385">
    <property type="entry name" value="Laminin_G_3"/>
    <property type="match status" value="1"/>
</dbReference>
<dbReference type="InterPro" id="IPR042837">
    <property type="entry name" value="PTX3"/>
</dbReference>
<dbReference type="SUPFAM" id="SSF49299">
    <property type="entry name" value="PKD domain"/>
    <property type="match status" value="1"/>
</dbReference>
<feature type="region of interest" description="Disordered" evidence="3">
    <location>
        <begin position="1"/>
        <end position="30"/>
    </location>
</feature>
<dbReference type="InterPro" id="IPR000772">
    <property type="entry name" value="Ricin_B_lectin"/>
</dbReference>
<name>A0ABW0V925_9ACTN</name>